<feature type="domain" description="BTB" evidence="3">
    <location>
        <begin position="580"/>
        <end position="649"/>
    </location>
</feature>
<feature type="compositionally biased region" description="Basic and acidic residues" evidence="1">
    <location>
        <begin position="235"/>
        <end position="250"/>
    </location>
</feature>
<accession>A0A4D9DPJ2</accession>
<dbReference type="InterPro" id="IPR011333">
    <property type="entry name" value="SKP1/BTB/POZ_sf"/>
</dbReference>
<dbReference type="Pfam" id="PF15410">
    <property type="entry name" value="PH_9"/>
    <property type="match status" value="1"/>
</dbReference>
<dbReference type="AlphaFoldDB" id="A0A4D9DPJ2"/>
<proteinExistence type="predicted"/>
<dbReference type="FunFam" id="2.30.29.30:FF:000024">
    <property type="entry name" value="Spectrin beta chain"/>
    <property type="match status" value="1"/>
</dbReference>
<feature type="compositionally biased region" description="Basic and acidic residues" evidence="1">
    <location>
        <begin position="276"/>
        <end position="348"/>
    </location>
</feature>
<comment type="caution">
    <text evidence="4">The sequence shown here is derived from an EMBL/GenBank/DDBJ whole genome shotgun (WGS) entry which is preliminary data.</text>
</comment>
<dbReference type="STRING" id="55544.A0A4D9DPJ2"/>
<feature type="region of interest" description="Disordered" evidence="1">
    <location>
        <begin position="136"/>
        <end position="164"/>
    </location>
</feature>
<name>A0A4D9DPJ2_9SAUR</name>
<dbReference type="Gene3D" id="1.20.58.60">
    <property type="match status" value="1"/>
</dbReference>
<dbReference type="Pfam" id="PF02214">
    <property type="entry name" value="BTB_2"/>
    <property type="match status" value="1"/>
</dbReference>
<gene>
    <name evidence="4" type="ORF">DR999_PMT18990</name>
</gene>
<dbReference type="OrthoDB" id="5865767at2759"/>
<dbReference type="SUPFAM" id="SSF54695">
    <property type="entry name" value="POZ domain"/>
    <property type="match status" value="1"/>
</dbReference>
<dbReference type="GO" id="GO:0045742">
    <property type="term" value="P:positive regulation of epidermal growth factor receptor signaling pathway"/>
    <property type="evidence" value="ECO:0007669"/>
    <property type="project" value="TreeGrafter"/>
</dbReference>
<dbReference type="EMBL" id="QXTE01000353">
    <property type="protein sequence ID" value="TFJ99018.1"/>
    <property type="molecule type" value="Genomic_DNA"/>
</dbReference>
<dbReference type="PROSITE" id="PS50003">
    <property type="entry name" value="PH_DOMAIN"/>
    <property type="match status" value="1"/>
</dbReference>
<feature type="domain" description="PH" evidence="2">
    <location>
        <begin position="443"/>
        <end position="553"/>
    </location>
</feature>
<dbReference type="SUPFAM" id="SSF50729">
    <property type="entry name" value="PH domain-like"/>
    <property type="match status" value="1"/>
</dbReference>
<sequence>MSGCPVRDPPRTPWQSSWGQEGGREPGLWTLPSGCLRKRGGLSRPGDPVGTGLAGGSPWRGSKGRVGALEPTWPLWGPLRPAPGARPAPSPPRDVSSVEVLMNYHQGLKSEIEARSQSIAACVELGKTLVLNRSPVAEESKQPATPLLGRKFLGEPSEPGLKGPSLLRQAEAKLERQELLRGRPQAPALPSGGPGEPAEALELRVAYVRQEMKPERLQPRLDRVQEGLAAGAEKLREAKAAAEERLEARPRQHLQVPVVGTVPPEPAQVSWAEPQPEQRPEPGEQETPRHEQAERRRERRERRLERQESSEQETPRHEQAERRRERHERRLERQESSEQETPRHEPKGGGKTTLADIVEQLQEKESTAQVPAPPRDSPARLPNGLDLLPERTPRPDRPRARDRPKPRRRPRPRDPSQPPGESRRSRSAPAQSSAPPPPPPTHTTQLEGFLFRKHELEGPNKKASNRSWVNLYCVLSRGDLGFYKDAKGQASGSTHGGEPLVPLHQATSQVASDYKKKKNVFKLKTGDGNEFLLQAKDEEEMKNWLQALAASAEEHAEIARWSQALLTTSSTDEGNARRESDRRASTSGRKKFSTSRQTLTWISDSFFSSLLSGRISTLKDETGAIFIDRDPTVFAPILNFLRTKELDPR</sequence>
<dbReference type="InterPro" id="IPR041681">
    <property type="entry name" value="PH_9"/>
</dbReference>
<evidence type="ECO:0000313" key="5">
    <source>
        <dbReference type="Proteomes" id="UP000297703"/>
    </source>
</evidence>
<feature type="compositionally biased region" description="Basic and acidic residues" evidence="1">
    <location>
        <begin position="574"/>
        <end position="584"/>
    </location>
</feature>
<reference evidence="4 5" key="1">
    <citation type="submission" date="2019-04" db="EMBL/GenBank/DDBJ databases">
        <title>Draft genome of the big-headed turtle Platysternon megacephalum.</title>
        <authorList>
            <person name="Gong S."/>
        </authorList>
    </citation>
    <scope>NUCLEOTIDE SEQUENCE [LARGE SCALE GENOMIC DNA]</scope>
    <source>
        <strain evidence="4">DO16091913</strain>
        <tissue evidence="4">Muscle</tissue>
    </source>
</reference>
<keyword evidence="5" id="KW-1185">Reference proteome</keyword>
<feature type="compositionally biased region" description="Basic and acidic residues" evidence="1">
    <location>
        <begin position="388"/>
        <end position="403"/>
    </location>
</feature>
<evidence type="ECO:0000259" key="3">
    <source>
        <dbReference type="PROSITE" id="PS50097"/>
    </source>
</evidence>
<dbReference type="PANTHER" id="PTHR15859">
    <property type="entry name" value="SETA BINDING PROTEIN 1"/>
    <property type="match status" value="1"/>
</dbReference>
<feature type="region of interest" description="Disordered" evidence="1">
    <location>
        <begin position="235"/>
        <end position="445"/>
    </location>
</feature>
<dbReference type="InterPro" id="IPR003131">
    <property type="entry name" value="T1-type_BTB"/>
</dbReference>
<dbReference type="CDD" id="cd10571">
    <property type="entry name" value="PH_beta_spectrin"/>
    <property type="match status" value="1"/>
</dbReference>
<reference evidence="4 5" key="2">
    <citation type="submission" date="2019-04" db="EMBL/GenBank/DDBJ databases">
        <title>The genome sequence of big-headed turtle.</title>
        <authorList>
            <person name="Gong S."/>
        </authorList>
    </citation>
    <scope>NUCLEOTIDE SEQUENCE [LARGE SCALE GENOMIC DNA]</scope>
    <source>
        <strain evidence="4">DO16091913</strain>
        <tissue evidence="4">Muscle</tissue>
    </source>
</reference>
<dbReference type="SMART" id="SM00233">
    <property type="entry name" value="PH"/>
    <property type="match status" value="1"/>
</dbReference>
<dbReference type="InterPro" id="IPR047876">
    <property type="entry name" value="SHKBP1/KCTD3"/>
</dbReference>
<dbReference type="Proteomes" id="UP000297703">
    <property type="component" value="Unassembled WGS sequence"/>
</dbReference>
<dbReference type="GO" id="GO:0051260">
    <property type="term" value="P:protein homooligomerization"/>
    <property type="evidence" value="ECO:0007669"/>
    <property type="project" value="InterPro"/>
</dbReference>
<dbReference type="Gene3D" id="2.30.29.30">
    <property type="entry name" value="Pleckstrin-homology domain (PH domain)/Phosphotyrosine-binding domain (PTB)"/>
    <property type="match status" value="1"/>
</dbReference>
<dbReference type="InterPro" id="IPR000210">
    <property type="entry name" value="BTB/POZ_dom"/>
</dbReference>
<organism evidence="4 5">
    <name type="scientific">Platysternon megacephalum</name>
    <name type="common">big-headed turtle</name>
    <dbReference type="NCBI Taxonomy" id="55544"/>
    <lineage>
        <taxon>Eukaryota</taxon>
        <taxon>Metazoa</taxon>
        <taxon>Chordata</taxon>
        <taxon>Craniata</taxon>
        <taxon>Vertebrata</taxon>
        <taxon>Euteleostomi</taxon>
        <taxon>Archelosauria</taxon>
        <taxon>Testudinata</taxon>
        <taxon>Testudines</taxon>
        <taxon>Cryptodira</taxon>
        <taxon>Durocryptodira</taxon>
        <taxon>Testudinoidea</taxon>
        <taxon>Platysternidae</taxon>
        <taxon>Platysternon</taxon>
    </lineage>
</organism>
<dbReference type="SUPFAM" id="SSF46966">
    <property type="entry name" value="Spectrin repeat"/>
    <property type="match status" value="1"/>
</dbReference>
<protein>
    <submittedName>
        <fullName evidence="4">Spectrin beta chain, non-erythrocytic 4</fullName>
    </submittedName>
</protein>
<dbReference type="InterPro" id="IPR001605">
    <property type="entry name" value="PH_dom-spectrin-type"/>
</dbReference>
<dbReference type="PROSITE" id="PS50097">
    <property type="entry name" value="BTB"/>
    <property type="match status" value="1"/>
</dbReference>
<dbReference type="GO" id="GO:0005543">
    <property type="term" value="F:phospholipid binding"/>
    <property type="evidence" value="ECO:0007669"/>
    <property type="project" value="InterPro"/>
</dbReference>
<feature type="region of interest" description="Disordered" evidence="1">
    <location>
        <begin position="1"/>
        <end position="66"/>
    </location>
</feature>
<dbReference type="InterPro" id="IPR001849">
    <property type="entry name" value="PH_domain"/>
</dbReference>
<dbReference type="PRINTS" id="PR00683">
    <property type="entry name" value="SPECTRINPH"/>
</dbReference>
<feature type="region of interest" description="Disordered" evidence="1">
    <location>
        <begin position="569"/>
        <end position="591"/>
    </location>
</feature>
<evidence type="ECO:0000313" key="4">
    <source>
        <dbReference type="EMBL" id="TFJ99018.1"/>
    </source>
</evidence>
<dbReference type="PANTHER" id="PTHR15859:SF5">
    <property type="entry name" value="SH3KBP1-BINDING PROTEIN 1"/>
    <property type="match status" value="1"/>
</dbReference>
<dbReference type="Gene3D" id="3.30.710.10">
    <property type="entry name" value="Potassium Channel Kv1.1, Chain A"/>
    <property type="match status" value="1"/>
</dbReference>
<dbReference type="InterPro" id="IPR011993">
    <property type="entry name" value="PH-like_dom_sf"/>
</dbReference>
<evidence type="ECO:0000259" key="2">
    <source>
        <dbReference type="PROSITE" id="PS50003"/>
    </source>
</evidence>
<evidence type="ECO:0000256" key="1">
    <source>
        <dbReference type="SAM" id="MobiDB-lite"/>
    </source>
</evidence>